<protein>
    <submittedName>
        <fullName evidence="2">Uncharacterized protein</fullName>
    </submittedName>
</protein>
<keyword evidence="3" id="KW-1185">Reference proteome</keyword>
<feature type="signal peptide" evidence="1">
    <location>
        <begin position="1"/>
        <end position="28"/>
    </location>
</feature>
<keyword evidence="1" id="KW-0732">Signal</keyword>
<accession>A0AAD6WIR1</accession>
<evidence type="ECO:0000313" key="3">
    <source>
        <dbReference type="Proteomes" id="UP001164929"/>
    </source>
</evidence>
<sequence length="62" mass="7017">MLPSNDKILFQDFILAFLLFTSPQYSCGMNELRHVYLPGRLPHRCGLNESFLGMGGICHLTC</sequence>
<organism evidence="2 3">
    <name type="scientific">Populus alba x Populus x berolinensis</name>
    <dbReference type="NCBI Taxonomy" id="444605"/>
    <lineage>
        <taxon>Eukaryota</taxon>
        <taxon>Viridiplantae</taxon>
        <taxon>Streptophyta</taxon>
        <taxon>Embryophyta</taxon>
        <taxon>Tracheophyta</taxon>
        <taxon>Spermatophyta</taxon>
        <taxon>Magnoliopsida</taxon>
        <taxon>eudicotyledons</taxon>
        <taxon>Gunneridae</taxon>
        <taxon>Pentapetalae</taxon>
        <taxon>rosids</taxon>
        <taxon>fabids</taxon>
        <taxon>Malpighiales</taxon>
        <taxon>Salicaceae</taxon>
        <taxon>Saliceae</taxon>
        <taxon>Populus</taxon>
    </lineage>
</organism>
<feature type="chain" id="PRO_5042017657" evidence="1">
    <location>
        <begin position="29"/>
        <end position="62"/>
    </location>
</feature>
<dbReference type="Proteomes" id="UP001164929">
    <property type="component" value="Chromosome 1"/>
</dbReference>
<comment type="caution">
    <text evidence="2">The sequence shown here is derived from an EMBL/GenBank/DDBJ whole genome shotgun (WGS) entry which is preliminary data.</text>
</comment>
<proteinExistence type="predicted"/>
<evidence type="ECO:0000256" key="1">
    <source>
        <dbReference type="SAM" id="SignalP"/>
    </source>
</evidence>
<dbReference type="AlphaFoldDB" id="A0AAD6WIR1"/>
<evidence type="ECO:0000313" key="2">
    <source>
        <dbReference type="EMBL" id="KAJ7014438.1"/>
    </source>
</evidence>
<reference evidence="2 3" key="1">
    <citation type="journal article" date="2023" name="Mol. Ecol. Resour.">
        <title>Chromosome-level genome assembly of a triploid poplar Populus alba 'Berolinensis'.</title>
        <authorList>
            <person name="Chen S."/>
            <person name="Yu Y."/>
            <person name="Wang X."/>
            <person name="Wang S."/>
            <person name="Zhang T."/>
            <person name="Zhou Y."/>
            <person name="He R."/>
            <person name="Meng N."/>
            <person name="Wang Y."/>
            <person name="Liu W."/>
            <person name="Liu Z."/>
            <person name="Liu J."/>
            <person name="Guo Q."/>
            <person name="Huang H."/>
            <person name="Sederoff R.R."/>
            <person name="Wang G."/>
            <person name="Qu G."/>
            <person name="Chen S."/>
        </authorList>
    </citation>
    <scope>NUCLEOTIDE SEQUENCE [LARGE SCALE GENOMIC DNA]</scope>
    <source>
        <strain evidence="2">SC-2020</strain>
    </source>
</reference>
<dbReference type="EMBL" id="JAQIZT010000001">
    <property type="protein sequence ID" value="KAJ7014438.1"/>
    <property type="molecule type" value="Genomic_DNA"/>
</dbReference>
<gene>
    <name evidence="2" type="ORF">NC653_003913</name>
</gene>
<name>A0AAD6WIR1_9ROSI</name>